<evidence type="ECO:0000313" key="3">
    <source>
        <dbReference type="EMBL" id="PWH56991.1"/>
    </source>
</evidence>
<sequence length="523" mass="60591">MMKTITKQPILFTDVPVADLRNSMKHDLNQNLIERLWNKIRDFFLGSDKQKAFKSIHKYINTLSVLNYNSASSPDPNFNIDASSDLDSYLNLKFDNLSPKQKQTTLCCFWNKIASSLPEPYNSTIKHNIIFYKVGENLMIRGTISIVNEVVKTYSLPIEKDDNGYYDFSGLYLAHSNISGKDPNKDPDIDFGIDLGNCNCSNVNFEHTYFDSVKFTNTNCTNANFNSCRFIKCDLTNMNCTGAILDNAVIYGKEKEPEMQYPEADQIIQRITYQKSHGNETKGMILTNCSCVKTTFNWADLSESDCQNVDFSEANLSNTILPDIVRMKGTKLYRTDLFNPILKAEAESTEEKDISPLAKIILDYIESDKNPESLKFDEKSTTTKIIQDIDNFIFYNQHLKSIFNQAMNLEGKISRKKYNEIFNYKQEQARQYFIDQYKITKNDYLKKIPLTAQLIAKYKMDDQLDQLLVTREIQDEIKPKIQDKIDELSKNLFNTINQTIKDNFDDIFRQQSENMSNYYEFVD</sequence>
<organism evidence="3 4">
    <name type="scientific">Escherichia coli</name>
    <dbReference type="NCBI Taxonomy" id="562"/>
    <lineage>
        <taxon>Bacteria</taxon>
        <taxon>Pseudomonadati</taxon>
        <taxon>Pseudomonadota</taxon>
        <taxon>Gammaproteobacteria</taxon>
        <taxon>Enterobacterales</taxon>
        <taxon>Enterobacteriaceae</taxon>
        <taxon>Escherichia</taxon>
    </lineage>
</organism>
<dbReference type="PANTHER" id="PTHR14136">
    <property type="entry name" value="BTB_POZ DOMAIN-CONTAINING PROTEIN KCTD9"/>
    <property type="match status" value="1"/>
</dbReference>
<name>A0A0D8WGH1_ECOLX</name>
<dbReference type="SUPFAM" id="SSF141571">
    <property type="entry name" value="Pentapeptide repeat-like"/>
    <property type="match status" value="1"/>
</dbReference>
<dbReference type="AlphaFoldDB" id="A0A0D8WGH1"/>
<dbReference type="RefSeq" id="WP_001550728.1">
    <property type="nucleotide sequence ID" value="NZ_AP022049.1"/>
</dbReference>
<dbReference type="EMBL" id="RNLZ01000052">
    <property type="protein sequence ID" value="MGE16144.1"/>
    <property type="molecule type" value="Genomic_DNA"/>
</dbReference>
<comment type="caution">
    <text evidence="3">The sequence shown here is derived from an EMBL/GenBank/DDBJ whole genome shotgun (WGS) entry which is preliminary data.</text>
</comment>
<reference evidence="2 5" key="3">
    <citation type="submission" date="2018-10" db="EMBL/GenBank/DDBJ databases">
        <authorList>
            <consortium name="NARMS: The National Antimicrobial Resistance Monitoring System"/>
        </authorList>
    </citation>
    <scope>NUCLEOTIDE SEQUENCE [LARGE SCALE GENOMIC DNA]</scope>
    <source>
        <strain evidence="2 5">CVM N17EC0060</strain>
    </source>
</reference>
<gene>
    <name evidence="2" type="ORF">D9D43_21675</name>
    <name evidence="3" type="ORF">DD762_23715</name>
    <name evidence="1" type="ORF">HL563_20040</name>
</gene>
<reference evidence="3 4" key="2">
    <citation type="submission" date="2018-04" db="EMBL/GenBank/DDBJ databases">
        <title>Draft Genomic Sequencing Of Potential Extraintestinal Pathogenic Escherichia coli B8S56 Isolated from Retail Chicken Skin.</title>
        <authorList>
            <person name="Xu A."/>
            <person name="Tilman S."/>
            <person name="Wisser-Parker K."/>
            <person name="Scullen O.J."/>
            <person name="Sommers C."/>
        </authorList>
    </citation>
    <scope>NUCLEOTIDE SEQUENCE [LARGE SCALE GENOMIC DNA]</scope>
    <source>
        <strain evidence="3 4">B8S56</strain>
    </source>
</reference>
<dbReference type="EMBL" id="QEMT01000062">
    <property type="protein sequence ID" value="PWH56991.1"/>
    <property type="molecule type" value="Genomic_DNA"/>
</dbReference>
<dbReference type="PANTHER" id="PTHR14136:SF17">
    <property type="entry name" value="BTB_POZ DOMAIN-CONTAINING PROTEIN KCTD9"/>
    <property type="match status" value="1"/>
</dbReference>
<reference evidence="1" key="1">
    <citation type="journal article" date="2018" name="Genome Biol.">
        <title>SKESA: strategic k-mer extension for scrupulous assemblies.</title>
        <authorList>
            <person name="Souvorov A."/>
            <person name="Agarwala R."/>
            <person name="Lipman D.J."/>
        </authorList>
    </citation>
    <scope>NUCLEOTIDE SEQUENCE [LARGE SCALE GENOMIC DNA]</scope>
    <source>
        <strain evidence="1">EC00618</strain>
    </source>
</reference>
<evidence type="ECO:0000313" key="5">
    <source>
        <dbReference type="Proteomes" id="UP000272336"/>
    </source>
</evidence>
<dbReference type="EMBL" id="DABGYN010000035">
    <property type="protein sequence ID" value="HAJ0835992.1"/>
    <property type="molecule type" value="Genomic_DNA"/>
</dbReference>
<dbReference type="Gene3D" id="2.160.20.80">
    <property type="entry name" value="E3 ubiquitin-protein ligase SopA"/>
    <property type="match status" value="1"/>
</dbReference>
<dbReference type="Pfam" id="PF00805">
    <property type="entry name" value="Pentapeptide"/>
    <property type="match status" value="2"/>
</dbReference>
<evidence type="ECO:0000313" key="4">
    <source>
        <dbReference type="Proteomes" id="UP000245761"/>
    </source>
</evidence>
<reference evidence="1" key="4">
    <citation type="submission" date="2019-09" db="EMBL/GenBank/DDBJ databases">
        <authorList>
            <consortium name="NCBI Pathogen Detection Project"/>
        </authorList>
    </citation>
    <scope>NUCLEOTIDE SEQUENCE</scope>
    <source>
        <strain evidence="1">EC00618</strain>
    </source>
</reference>
<dbReference type="Proteomes" id="UP000245761">
    <property type="component" value="Unassembled WGS sequence"/>
</dbReference>
<evidence type="ECO:0000313" key="1">
    <source>
        <dbReference type="EMBL" id="HAJ0835992.1"/>
    </source>
</evidence>
<dbReference type="InterPro" id="IPR001646">
    <property type="entry name" value="5peptide_repeat"/>
</dbReference>
<dbReference type="Proteomes" id="UP000272336">
    <property type="component" value="Unassembled WGS sequence"/>
</dbReference>
<proteinExistence type="predicted"/>
<evidence type="ECO:0000313" key="2">
    <source>
        <dbReference type="EMBL" id="MGE16144.1"/>
    </source>
</evidence>
<accession>A0A0D8WGH1</accession>
<dbReference type="InterPro" id="IPR051082">
    <property type="entry name" value="Pentapeptide-BTB/POZ_domain"/>
</dbReference>
<protein>
    <submittedName>
        <fullName evidence="3">Pentapeptide repeat-containing protein</fullName>
    </submittedName>
</protein>